<name>A0A7L2V2L6_9AVES</name>
<feature type="disulfide bond" evidence="9">
    <location>
        <begin position="4"/>
        <end position="19"/>
    </location>
</feature>
<dbReference type="InterPro" id="IPR034029">
    <property type="entry name" value="TNFRSF10A/B_death"/>
</dbReference>
<feature type="disulfide bond" evidence="9">
    <location>
        <begin position="67"/>
        <end position="85"/>
    </location>
</feature>
<feature type="domain" description="Death" evidence="10">
    <location>
        <begin position="193"/>
        <end position="262"/>
    </location>
</feature>
<evidence type="ECO:0000259" key="10">
    <source>
        <dbReference type="PROSITE" id="PS50017"/>
    </source>
</evidence>
<accession>A0A7L2V2L6</accession>
<evidence type="ECO:0000256" key="8">
    <source>
        <dbReference type="ARBA" id="ARBA00023180"/>
    </source>
</evidence>
<feature type="domain" description="TNFR-Cys" evidence="11">
    <location>
        <begin position="44"/>
        <end position="85"/>
    </location>
</feature>
<dbReference type="Proteomes" id="UP000520535">
    <property type="component" value="Unassembled WGS sequence"/>
</dbReference>
<evidence type="ECO:0000256" key="3">
    <source>
        <dbReference type="ARBA" id="ARBA00022729"/>
    </source>
</evidence>
<keyword evidence="7" id="KW-0675">Receptor</keyword>
<evidence type="ECO:0000256" key="1">
    <source>
        <dbReference type="ARBA" id="ARBA00004370"/>
    </source>
</evidence>
<evidence type="ECO:0000313" key="12">
    <source>
        <dbReference type="EMBL" id="NXS52480.1"/>
    </source>
</evidence>
<dbReference type="OrthoDB" id="9417953at2759"/>
<evidence type="ECO:0000313" key="13">
    <source>
        <dbReference type="Proteomes" id="UP000520535"/>
    </source>
</evidence>
<keyword evidence="3" id="KW-0732">Signal</keyword>
<dbReference type="PANTHER" id="PTHR46330">
    <property type="entry name" value="TUMOR NECROSIS FACTOR RECEPTOR SUPERFAMILY MEMBER 10B"/>
    <property type="match status" value="1"/>
</dbReference>
<dbReference type="AlphaFoldDB" id="A0A7L2V2L6"/>
<dbReference type="CDD" id="cd08315">
    <property type="entry name" value="Death_TRAILR_DR4_DR5"/>
    <property type="match status" value="1"/>
</dbReference>
<dbReference type="GO" id="GO:0036462">
    <property type="term" value="P:TRAIL-activated apoptotic signaling pathway"/>
    <property type="evidence" value="ECO:0007669"/>
    <property type="project" value="TreeGrafter"/>
</dbReference>
<feature type="domain" description="TNFR-Cys" evidence="11">
    <location>
        <begin position="3"/>
        <end position="43"/>
    </location>
</feature>
<evidence type="ECO:0000256" key="9">
    <source>
        <dbReference type="PROSITE-ProRule" id="PRU00206"/>
    </source>
</evidence>
<feature type="disulfide bond" evidence="9">
    <location>
        <begin position="25"/>
        <end position="43"/>
    </location>
</feature>
<feature type="non-terminal residue" evidence="12">
    <location>
        <position position="1"/>
    </location>
</feature>
<feature type="disulfide bond" evidence="9">
    <location>
        <begin position="45"/>
        <end position="60"/>
    </location>
</feature>
<feature type="repeat" description="TNFR-Cys" evidence="9">
    <location>
        <begin position="3"/>
        <end position="43"/>
    </location>
</feature>
<evidence type="ECO:0000256" key="2">
    <source>
        <dbReference type="ARBA" id="ARBA00022703"/>
    </source>
</evidence>
<evidence type="ECO:0000256" key="4">
    <source>
        <dbReference type="ARBA" id="ARBA00022737"/>
    </source>
</evidence>
<dbReference type="GO" id="GO:0005886">
    <property type="term" value="C:plasma membrane"/>
    <property type="evidence" value="ECO:0007669"/>
    <property type="project" value="TreeGrafter"/>
</dbReference>
<feature type="disulfide bond" evidence="9">
    <location>
        <begin position="22"/>
        <end position="35"/>
    </location>
</feature>
<feature type="non-terminal residue" evidence="12">
    <location>
        <position position="273"/>
    </location>
</feature>
<gene>
    <name evidence="12" type="primary">Tnfrsf10b</name>
    <name evidence="12" type="ORF">BRALEP_R03484</name>
</gene>
<dbReference type="PROSITE" id="PS50050">
    <property type="entry name" value="TNFR_NGFR_2"/>
    <property type="match status" value="2"/>
</dbReference>
<comment type="subcellular location">
    <subcellularLocation>
        <location evidence="1">Membrane</location>
    </subcellularLocation>
</comment>
<dbReference type="InterPro" id="IPR001368">
    <property type="entry name" value="TNFR/NGFR_Cys_rich_reg"/>
</dbReference>
<dbReference type="SMART" id="SM00208">
    <property type="entry name" value="TNFR"/>
    <property type="match status" value="2"/>
</dbReference>
<sequence length="273" mass="30854">CSQCQENEYIEYPNGFHQCLGCQKCREDQVELSPCQADRNTQCVCRNGTFCSPDHPCEMCQKCQPWCPKGEVELAPCTPHSDLQCGPPPPTSFSSKWGGCWRRGGGTRDGGDYLVRQLTRFRRGGLGTQDNRYNEQVCQDQLLPRPGELEVPCGMSFLGDPSLPDPPCSELFPSPPVLRDSFYTFAEVVPLQDWRKYARVLGLQENDIYLAERTDKCSQEPFFQMLNTWYNKQGMNASVNTLLETLHHINLGGVAEEISTKLVQKGFFQYEGS</sequence>
<protein>
    <submittedName>
        <fullName evidence="12">TR10B factor</fullName>
    </submittedName>
</protein>
<dbReference type="Gene3D" id="1.10.533.10">
    <property type="entry name" value="Death Domain, Fas"/>
    <property type="match status" value="1"/>
</dbReference>
<dbReference type="InterPro" id="IPR011029">
    <property type="entry name" value="DEATH-like_dom_sf"/>
</dbReference>
<dbReference type="Gene3D" id="2.10.50.10">
    <property type="entry name" value="Tumor Necrosis Factor Receptor, subunit A, domain 2"/>
    <property type="match status" value="2"/>
</dbReference>
<dbReference type="SUPFAM" id="SSF57586">
    <property type="entry name" value="TNF receptor-like"/>
    <property type="match status" value="1"/>
</dbReference>
<evidence type="ECO:0000256" key="7">
    <source>
        <dbReference type="ARBA" id="ARBA00023170"/>
    </source>
</evidence>
<evidence type="ECO:0000259" key="11">
    <source>
        <dbReference type="PROSITE" id="PS50050"/>
    </source>
</evidence>
<dbReference type="InterPro" id="IPR000488">
    <property type="entry name" value="Death_dom"/>
</dbReference>
<comment type="caution">
    <text evidence="12">The sequence shown here is derived from an EMBL/GenBank/DDBJ whole genome shotgun (WGS) entry which is preliminary data.</text>
</comment>
<feature type="repeat" description="TNFR-Cys" evidence="9">
    <location>
        <begin position="44"/>
        <end position="85"/>
    </location>
</feature>
<proteinExistence type="predicted"/>
<dbReference type="GO" id="GO:0043065">
    <property type="term" value="P:positive regulation of apoptotic process"/>
    <property type="evidence" value="ECO:0007669"/>
    <property type="project" value="TreeGrafter"/>
</dbReference>
<dbReference type="GO" id="GO:0009986">
    <property type="term" value="C:cell surface"/>
    <property type="evidence" value="ECO:0007669"/>
    <property type="project" value="TreeGrafter"/>
</dbReference>
<dbReference type="Pfam" id="PF00531">
    <property type="entry name" value="Death"/>
    <property type="match status" value="1"/>
</dbReference>
<keyword evidence="8" id="KW-0325">Glycoprotein</keyword>
<dbReference type="PROSITE" id="PS50017">
    <property type="entry name" value="DEATH_DOMAIN"/>
    <property type="match status" value="1"/>
</dbReference>
<dbReference type="PANTHER" id="PTHR46330:SF17">
    <property type="entry name" value="TUMOR NECROSIS FACTOR RECEPTOR SUPERFAMILY, MEMBER 10B"/>
    <property type="match status" value="1"/>
</dbReference>
<dbReference type="SUPFAM" id="SSF47986">
    <property type="entry name" value="DEATH domain"/>
    <property type="match status" value="1"/>
</dbReference>
<keyword evidence="5" id="KW-0472">Membrane</keyword>
<keyword evidence="2" id="KW-0053">Apoptosis</keyword>
<dbReference type="SMART" id="SM00005">
    <property type="entry name" value="DEATH"/>
    <property type="match status" value="1"/>
</dbReference>
<comment type="caution">
    <text evidence="9">Lacks conserved residue(s) required for the propagation of feature annotation.</text>
</comment>
<keyword evidence="13" id="KW-1185">Reference proteome</keyword>
<dbReference type="Pfam" id="PF00020">
    <property type="entry name" value="TNFR_c6"/>
    <property type="match status" value="2"/>
</dbReference>
<keyword evidence="4" id="KW-0677">Repeat</keyword>
<reference evidence="12 13" key="1">
    <citation type="submission" date="2019-09" db="EMBL/GenBank/DDBJ databases">
        <title>Bird 10,000 Genomes (B10K) Project - Family phase.</title>
        <authorList>
            <person name="Zhang G."/>
        </authorList>
    </citation>
    <scope>NUCLEOTIDE SEQUENCE [LARGE SCALE GENOMIC DNA]</scope>
    <source>
        <strain evidence="12">B10K-DU-012-52</strain>
    </source>
</reference>
<evidence type="ECO:0000256" key="6">
    <source>
        <dbReference type="ARBA" id="ARBA00023157"/>
    </source>
</evidence>
<organism evidence="12 13">
    <name type="scientific">Brachypteracias leptosomus</name>
    <name type="common">short-legged ground-roller</name>
    <dbReference type="NCBI Taxonomy" id="135165"/>
    <lineage>
        <taxon>Eukaryota</taxon>
        <taxon>Metazoa</taxon>
        <taxon>Chordata</taxon>
        <taxon>Craniata</taxon>
        <taxon>Vertebrata</taxon>
        <taxon>Euteleostomi</taxon>
        <taxon>Archelosauria</taxon>
        <taxon>Archosauria</taxon>
        <taxon>Dinosauria</taxon>
        <taxon>Saurischia</taxon>
        <taxon>Theropoda</taxon>
        <taxon>Coelurosauria</taxon>
        <taxon>Aves</taxon>
        <taxon>Neognathae</taxon>
        <taxon>Neoaves</taxon>
        <taxon>Telluraves</taxon>
        <taxon>Coraciimorphae</taxon>
        <taxon>Coraciiformes</taxon>
        <taxon>Brachypteraciidae</taxon>
        <taxon>Brachypteracias</taxon>
    </lineage>
</organism>
<keyword evidence="6 9" id="KW-1015">Disulfide bond</keyword>
<evidence type="ECO:0000256" key="5">
    <source>
        <dbReference type="ARBA" id="ARBA00023136"/>
    </source>
</evidence>
<dbReference type="EMBL" id="VYZX01003544">
    <property type="protein sequence ID" value="NXS52480.1"/>
    <property type="molecule type" value="Genomic_DNA"/>
</dbReference>
<dbReference type="InterPro" id="IPR052491">
    <property type="entry name" value="TNFRSF10"/>
</dbReference>